<proteinExistence type="predicted"/>
<evidence type="ECO:0000256" key="1">
    <source>
        <dbReference type="SAM" id="MobiDB-lite"/>
    </source>
</evidence>
<evidence type="ECO:0000313" key="2">
    <source>
        <dbReference type="EMBL" id="KAH0224803.1"/>
    </source>
</evidence>
<feature type="non-terminal residue" evidence="2">
    <location>
        <position position="1"/>
    </location>
</feature>
<feature type="compositionally biased region" description="Acidic residues" evidence="1">
    <location>
        <begin position="290"/>
        <end position="303"/>
    </location>
</feature>
<gene>
    <name evidence="2" type="ORF">KCV03_g3411</name>
</gene>
<dbReference type="AlphaFoldDB" id="A0A9P8K9X2"/>
<accession>A0A9P8K9X2</accession>
<feature type="region of interest" description="Disordered" evidence="1">
    <location>
        <begin position="245"/>
        <end position="310"/>
    </location>
</feature>
<dbReference type="OrthoDB" id="3935425at2759"/>
<organism evidence="2 3">
    <name type="scientific">Aureobasidium melanogenum</name>
    <name type="common">Aureobasidium pullulans var. melanogenum</name>
    <dbReference type="NCBI Taxonomy" id="46634"/>
    <lineage>
        <taxon>Eukaryota</taxon>
        <taxon>Fungi</taxon>
        <taxon>Dikarya</taxon>
        <taxon>Ascomycota</taxon>
        <taxon>Pezizomycotina</taxon>
        <taxon>Dothideomycetes</taxon>
        <taxon>Dothideomycetidae</taxon>
        <taxon>Dothideales</taxon>
        <taxon>Saccotheciaceae</taxon>
        <taxon>Aureobasidium</taxon>
    </lineage>
</organism>
<name>A0A9P8K9X2_AURME</name>
<reference evidence="2" key="1">
    <citation type="journal article" date="2021" name="J Fungi (Basel)">
        <title>Virulence traits and population genomics of the black yeast Aureobasidium melanogenum.</title>
        <authorList>
            <person name="Cernosa A."/>
            <person name="Sun X."/>
            <person name="Gostincar C."/>
            <person name="Fang C."/>
            <person name="Gunde-Cimerman N."/>
            <person name="Song Z."/>
        </authorList>
    </citation>
    <scope>NUCLEOTIDE SEQUENCE</scope>
    <source>
        <strain evidence="2">EXF-8016</strain>
    </source>
</reference>
<dbReference type="Proteomes" id="UP000767238">
    <property type="component" value="Unassembled WGS sequence"/>
</dbReference>
<evidence type="ECO:0000313" key="3">
    <source>
        <dbReference type="Proteomes" id="UP000767238"/>
    </source>
</evidence>
<dbReference type="EMBL" id="JAHFYH010000017">
    <property type="protein sequence ID" value="KAH0224803.1"/>
    <property type="molecule type" value="Genomic_DNA"/>
</dbReference>
<reference evidence="2" key="2">
    <citation type="submission" date="2021-08" db="EMBL/GenBank/DDBJ databases">
        <authorList>
            <person name="Gostincar C."/>
            <person name="Sun X."/>
            <person name="Song Z."/>
            <person name="Gunde-Cimerman N."/>
        </authorList>
    </citation>
    <scope>NUCLEOTIDE SEQUENCE</scope>
    <source>
        <strain evidence="2">EXF-8016</strain>
    </source>
</reference>
<protein>
    <submittedName>
        <fullName evidence="2">Uncharacterized protein</fullName>
    </submittedName>
</protein>
<comment type="caution">
    <text evidence="2">The sequence shown here is derived from an EMBL/GenBank/DDBJ whole genome shotgun (WGS) entry which is preliminary data.</text>
</comment>
<feature type="region of interest" description="Disordered" evidence="1">
    <location>
        <begin position="487"/>
        <end position="520"/>
    </location>
</feature>
<sequence>MNVRLTLSDPSVKELAKASCSNTHYNNLQKLLGEANWQQWSDALQHAALMAGTDAVLNGESRHPISLEGKQSTLAEWNENIKRTVVWRCRNESLLKAMRHSLDPGVDLSQFEGLDARRTYLGSRELIGLANSPRKTADRLREAFDQYNNLVGCNLEQRLPENFLKMAFLDALDSDVYGDSPKTLLKDHTILALDQGSALVFNELVDLVIAERARLLQEQANNTTSAPTASIQQLSKRNISQVDEPAQPDLHAPCSLPHHARHTNQKCKTQNPRLRPKNWTASVQDRDSPDDFGSDESDSEAEDVEHSKHVFDVNKDNGSWRDTALTCYKKVKAQMDTVTAGFDSSGKIPRKYPTVRGDLTGEWLLYSKEYNPGTGGHHRIRLWDTTPKDRKRLQPNNQHYGGRLTIGPRGKAETFEISSFLPSHHVTGRYLQINLTQAGRKSRGGEMTFWGDGKMVVTIPAPVIGDSSGKLVVLEFAGLKIKHALRSAGARAQTKPDSSDDSSESGSSGDSSDDEERYDRVIRTDKHASVAIKVEEDENTARQFHVPKQTSLDPVSITLWELYNKRAITMKAWFYGRGTMRIELPTADIPNYKGQDEYITFSGLKCGWLRKV</sequence>